<name>A0A8S9N207_BRACR</name>
<dbReference type="AlphaFoldDB" id="A0A8S9N207"/>
<sequence>MTSRLKTCLEQPDRTDRPLNDCRVVRASNHSTIVEWSAQAGHSTIIEWSAKQATRRSSSGLTIEPLDDRRVVCPETPI</sequence>
<gene>
    <name evidence="1" type="ORF">F2Q69_00052917</name>
</gene>
<proteinExistence type="predicted"/>
<dbReference type="Proteomes" id="UP000712600">
    <property type="component" value="Unassembled WGS sequence"/>
</dbReference>
<comment type="caution">
    <text evidence="1">The sequence shown here is derived from an EMBL/GenBank/DDBJ whole genome shotgun (WGS) entry which is preliminary data.</text>
</comment>
<protein>
    <submittedName>
        <fullName evidence="1">Uncharacterized protein</fullName>
    </submittedName>
</protein>
<reference evidence="1" key="1">
    <citation type="submission" date="2019-12" db="EMBL/GenBank/DDBJ databases">
        <title>Genome sequencing and annotation of Brassica cretica.</title>
        <authorList>
            <person name="Studholme D.J."/>
            <person name="Sarris P."/>
        </authorList>
    </citation>
    <scope>NUCLEOTIDE SEQUENCE</scope>
    <source>
        <strain evidence="1">PFS-109/04</strain>
        <tissue evidence="1">Leaf</tissue>
    </source>
</reference>
<evidence type="ECO:0000313" key="1">
    <source>
        <dbReference type="EMBL" id="KAF3487868.1"/>
    </source>
</evidence>
<organism evidence="1 2">
    <name type="scientific">Brassica cretica</name>
    <name type="common">Mustard</name>
    <dbReference type="NCBI Taxonomy" id="69181"/>
    <lineage>
        <taxon>Eukaryota</taxon>
        <taxon>Viridiplantae</taxon>
        <taxon>Streptophyta</taxon>
        <taxon>Embryophyta</taxon>
        <taxon>Tracheophyta</taxon>
        <taxon>Spermatophyta</taxon>
        <taxon>Magnoliopsida</taxon>
        <taxon>eudicotyledons</taxon>
        <taxon>Gunneridae</taxon>
        <taxon>Pentapetalae</taxon>
        <taxon>rosids</taxon>
        <taxon>malvids</taxon>
        <taxon>Brassicales</taxon>
        <taxon>Brassicaceae</taxon>
        <taxon>Brassiceae</taxon>
        <taxon>Brassica</taxon>
    </lineage>
</organism>
<evidence type="ECO:0000313" key="2">
    <source>
        <dbReference type="Proteomes" id="UP000712600"/>
    </source>
</evidence>
<accession>A0A8S9N207</accession>
<dbReference type="EMBL" id="QGKX02002183">
    <property type="protein sequence ID" value="KAF3487868.1"/>
    <property type="molecule type" value="Genomic_DNA"/>
</dbReference>